<dbReference type="RefSeq" id="WP_092056657.1">
    <property type="nucleotide sequence ID" value="NZ_FOJJ01000023.1"/>
</dbReference>
<feature type="signal peptide" evidence="1">
    <location>
        <begin position="1"/>
        <end position="25"/>
    </location>
</feature>
<keyword evidence="1" id="KW-0732">Signal</keyword>
<feature type="domain" description="Thioredoxin" evidence="2">
    <location>
        <begin position="1"/>
        <end position="116"/>
    </location>
</feature>
<evidence type="ECO:0000256" key="1">
    <source>
        <dbReference type="SAM" id="SignalP"/>
    </source>
</evidence>
<dbReference type="Proteomes" id="UP000317155">
    <property type="component" value="Unassembled WGS sequence"/>
</dbReference>
<comment type="caution">
    <text evidence="3">The sequence shown here is derived from an EMBL/GenBank/DDBJ whole genome shotgun (WGS) entry which is preliminary data.</text>
</comment>
<name>A0A550JH80_9BACT</name>
<dbReference type="PANTHER" id="PTHR45663">
    <property type="entry name" value="GEO12009P1"/>
    <property type="match status" value="1"/>
</dbReference>
<protein>
    <submittedName>
        <fullName evidence="3">Thioredoxin family protein</fullName>
    </submittedName>
</protein>
<dbReference type="GO" id="GO:0005829">
    <property type="term" value="C:cytosol"/>
    <property type="evidence" value="ECO:0007669"/>
    <property type="project" value="TreeGrafter"/>
</dbReference>
<dbReference type="Gene3D" id="3.40.30.10">
    <property type="entry name" value="Glutaredoxin"/>
    <property type="match status" value="1"/>
</dbReference>
<reference evidence="3 4" key="1">
    <citation type="submission" date="2019-07" db="EMBL/GenBank/DDBJ databases">
        <title>Insights of Desulfuromonas acetexigens electromicrobiology.</title>
        <authorList>
            <person name="Katuri K."/>
            <person name="Sapireddy V."/>
            <person name="Shaw D.R."/>
            <person name="Saikaly P."/>
        </authorList>
    </citation>
    <scope>NUCLEOTIDE SEQUENCE [LARGE SCALE GENOMIC DNA]</scope>
    <source>
        <strain evidence="3 4">2873</strain>
    </source>
</reference>
<feature type="chain" id="PRO_5021945257" evidence="1">
    <location>
        <begin position="26"/>
        <end position="120"/>
    </location>
</feature>
<dbReference type="CDD" id="cd02947">
    <property type="entry name" value="TRX_family"/>
    <property type="match status" value="1"/>
</dbReference>
<keyword evidence="4" id="KW-1185">Reference proteome</keyword>
<evidence type="ECO:0000259" key="2">
    <source>
        <dbReference type="PROSITE" id="PS51352"/>
    </source>
</evidence>
<sequence>MMRAFAARMVPFVVFLLFCAGTAGAEGLPRLVDLGADKCIPCKMMAPILDELKKEYDGRMQVEFIDVWKDRAKAAEYGVRMIPTQIFYDAAGKELFRRSGFIGKEDILAQWRELGYEFDK</sequence>
<dbReference type="InterPro" id="IPR013766">
    <property type="entry name" value="Thioredoxin_domain"/>
</dbReference>
<dbReference type="AlphaFoldDB" id="A0A550JH80"/>
<evidence type="ECO:0000313" key="4">
    <source>
        <dbReference type="Proteomes" id="UP000317155"/>
    </source>
</evidence>
<proteinExistence type="predicted"/>
<evidence type="ECO:0000313" key="3">
    <source>
        <dbReference type="EMBL" id="TRO82552.1"/>
    </source>
</evidence>
<dbReference type="OrthoDB" id="9790390at2"/>
<dbReference type="GO" id="GO:0045454">
    <property type="term" value="P:cell redox homeostasis"/>
    <property type="evidence" value="ECO:0007669"/>
    <property type="project" value="TreeGrafter"/>
</dbReference>
<dbReference type="PROSITE" id="PS51352">
    <property type="entry name" value="THIOREDOXIN_2"/>
    <property type="match status" value="1"/>
</dbReference>
<accession>A0A550JH80</accession>
<dbReference type="Pfam" id="PF00085">
    <property type="entry name" value="Thioredoxin"/>
    <property type="match status" value="1"/>
</dbReference>
<dbReference type="GO" id="GO:0015035">
    <property type="term" value="F:protein-disulfide reductase activity"/>
    <property type="evidence" value="ECO:0007669"/>
    <property type="project" value="TreeGrafter"/>
</dbReference>
<dbReference type="PANTHER" id="PTHR45663:SF11">
    <property type="entry name" value="GEO12009P1"/>
    <property type="match status" value="1"/>
</dbReference>
<gene>
    <name evidence="3" type="ORF">FL622_05010</name>
</gene>
<dbReference type="InterPro" id="IPR036249">
    <property type="entry name" value="Thioredoxin-like_sf"/>
</dbReference>
<dbReference type="EMBL" id="VJVV01000003">
    <property type="protein sequence ID" value="TRO82552.1"/>
    <property type="molecule type" value="Genomic_DNA"/>
</dbReference>
<dbReference type="SUPFAM" id="SSF52833">
    <property type="entry name" value="Thioredoxin-like"/>
    <property type="match status" value="1"/>
</dbReference>
<organism evidence="3 4">
    <name type="scientific">Trichloromonas acetexigens</name>
    <dbReference type="NCBI Taxonomy" id="38815"/>
    <lineage>
        <taxon>Bacteria</taxon>
        <taxon>Pseudomonadati</taxon>
        <taxon>Thermodesulfobacteriota</taxon>
        <taxon>Desulfuromonadia</taxon>
        <taxon>Desulfuromonadales</taxon>
        <taxon>Trichloromonadaceae</taxon>
        <taxon>Trichloromonas</taxon>
    </lineage>
</organism>